<evidence type="ECO:0008006" key="3">
    <source>
        <dbReference type="Google" id="ProtNLM"/>
    </source>
</evidence>
<gene>
    <name evidence="1" type="ORF">J1N35_026500</name>
</gene>
<proteinExistence type="predicted"/>
<dbReference type="EMBL" id="JAIQCV010000008">
    <property type="protein sequence ID" value="KAH1074172.1"/>
    <property type="molecule type" value="Genomic_DNA"/>
</dbReference>
<comment type="caution">
    <text evidence="1">The sequence shown here is derived from an EMBL/GenBank/DDBJ whole genome shotgun (WGS) entry which is preliminary data.</text>
</comment>
<dbReference type="Proteomes" id="UP000828251">
    <property type="component" value="Unassembled WGS sequence"/>
</dbReference>
<keyword evidence="2" id="KW-1185">Reference proteome</keyword>
<dbReference type="AlphaFoldDB" id="A0A9D3V849"/>
<dbReference type="OrthoDB" id="957444at2759"/>
<accession>A0A9D3V849</accession>
<name>A0A9D3V849_9ROSI</name>
<evidence type="ECO:0000313" key="2">
    <source>
        <dbReference type="Proteomes" id="UP000828251"/>
    </source>
</evidence>
<sequence>MSLNNGFNRVVIHIDNVEVVQALQDNLLEDSGITILKRLQEVMSTEGGWLIQHVPKKIIALQTVWLN</sequence>
<reference evidence="1 2" key="1">
    <citation type="journal article" date="2021" name="Plant Biotechnol. J.">
        <title>Multi-omics assisted identification of the key and species-specific regulatory components of drought-tolerant mechanisms in Gossypium stocksii.</title>
        <authorList>
            <person name="Yu D."/>
            <person name="Ke L."/>
            <person name="Zhang D."/>
            <person name="Wu Y."/>
            <person name="Sun Y."/>
            <person name="Mei J."/>
            <person name="Sun J."/>
            <person name="Sun Y."/>
        </authorList>
    </citation>
    <scope>NUCLEOTIDE SEQUENCE [LARGE SCALE GENOMIC DNA]</scope>
    <source>
        <strain evidence="2">cv. E1</strain>
        <tissue evidence="1">Leaf</tissue>
    </source>
</reference>
<protein>
    <recommendedName>
        <fullName evidence="3">RNase H type-1 domain-containing protein</fullName>
    </recommendedName>
</protein>
<evidence type="ECO:0000313" key="1">
    <source>
        <dbReference type="EMBL" id="KAH1074172.1"/>
    </source>
</evidence>
<organism evidence="1 2">
    <name type="scientific">Gossypium stocksii</name>
    <dbReference type="NCBI Taxonomy" id="47602"/>
    <lineage>
        <taxon>Eukaryota</taxon>
        <taxon>Viridiplantae</taxon>
        <taxon>Streptophyta</taxon>
        <taxon>Embryophyta</taxon>
        <taxon>Tracheophyta</taxon>
        <taxon>Spermatophyta</taxon>
        <taxon>Magnoliopsida</taxon>
        <taxon>eudicotyledons</taxon>
        <taxon>Gunneridae</taxon>
        <taxon>Pentapetalae</taxon>
        <taxon>rosids</taxon>
        <taxon>malvids</taxon>
        <taxon>Malvales</taxon>
        <taxon>Malvaceae</taxon>
        <taxon>Malvoideae</taxon>
        <taxon>Gossypium</taxon>
    </lineage>
</organism>